<protein>
    <submittedName>
        <fullName evidence="2">Uncharacterized protein</fullName>
    </submittedName>
</protein>
<dbReference type="EMBL" id="JAFIRN010000005">
    <property type="protein sequence ID" value="KAG5849284.1"/>
    <property type="molecule type" value="Genomic_DNA"/>
</dbReference>
<name>A0A9D3RZ93_ANGAN</name>
<evidence type="ECO:0000313" key="2">
    <source>
        <dbReference type="EMBL" id="KAG5849284.1"/>
    </source>
</evidence>
<accession>A0A9D3RZ93</accession>
<dbReference type="Proteomes" id="UP001044222">
    <property type="component" value="Unassembled WGS sequence"/>
</dbReference>
<feature type="region of interest" description="Disordered" evidence="1">
    <location>
        <begin position="1"/>
        <end position="20"/>
    </location>
</feature>
<reference evidence="2" key="1">
    <citation type="submission" date="2021-01" db="EMBL/GenBank/DDBJ databases">
        <title>A chromosome-scale assembly of European eel, Anguilla anguilla.</title>
        <authorList>
            <person name="Henkel C."/>
            <person name="Jong-Raadsen S.A."/>
            <person name="Dufour S."/>
            <person name="Weltzien F.-A."/>
            <person name="Palstra A.P."/>
            <person name="Pelster B."/>
            <person name="Spaink H.P."/>
            <person name="Van Den Thillart G.E."/>
            <person name="Jansen H."/>
            <person name="Zahm M."/>
            <person name="Klopp C."/>
            <person name="Cedric C."/>
            <person name="Louis A."/>
            <person name="Berthelot C."/>
            <person name="Parey E."/>
            <person name="Roest Crollius H."/>
            <person name="Montfort J."/>
            <person name="Robinson-Rechavi M."/>
            <person name="Bucao C."/>
            <person name="Bouchez O."/>
            <person name="Gislard M."/>
            <person name="Lluch J."/>
            <person name="Milhes M."/>
            <person name="Lampietro C."/>
            <person name="Lopez Roques C."/>
            <person name="Donnadieu C."/>
            <person name="Braasch I."/>
            <person name="Desvignes T."/>
            <person name="Postlethwait J."/>
            <person name="Bobe J."/>
            <person name="Guiguen Y."/>
            <person name="Dirks R."/>
        </authorList>
    </citation>
    <scope>NUCLEOTIDE SEQUENCE</scope>
    <source>
        <strain evidence="2">Tag_6206</strain>
        <tissue evidence="2">Liver</tissue>
    </source>
</reference>
<feature type="region of interest" description="Disordered" evidence="1">
    <location>
        <begin position="141"/>
        <end position="160"/>
    </location>
</feature>
<organism evidence="2 3">
    <name type="scientific">Anguilla anguilla</name>
    <name type="common">European freshwater eel</name>
    <name type="synonym">Muraena anguilla</name>
    <dbReference type="NCBI Taxonomy" id="7936"/>
    <lineage>
        <taxon>Eukaryota</taxon>
        <taxon>Metazoa</taxon>
        <taxon>Chordata</taxon>
        <taxon>Craniata</taxon>
        <taxon>Vertebrata</taxon>
        <taxon>Euteleostomi</taxon>
        <taxon>Actinopterygii</taxon>
        <taxon>Neopterygii</taxon>
        <taxon>Teleostei</taxon>
        <taxon>Anguilliformes</taxon>
        <taxon>Anguillidae</taxon>
        <taxon>Anguilla</taxon>
    </lineage>
</organism>
<evidence type="ECO:0000313" key="3">
    <source>
        <dbReference type="Proteomes" id="UP001044222"/>
    </source>
</evidence>
<comment type="caution">
    <text evidence="2">The sequence shown here is derived from an EMBL/GenBank/DDBJ whole genome shotgun (WGS) entry which is preliminary data.</text>
</comment>
<evidence type="ECO:0000256" key="1">
    <source>
        <dbReference type="SAM" id="MobiDB-lite"/>
    </source>
</evidence>
<sequence length="160" mass="17754">MTSQAAQDSTPPPPLTFSSSKMQTTVHKRTCLHLHHVGLEEARARGCFCSLTWGGIGQADKRNCEHWRLFSSESSQDPTVATQTGFFPDCPGASQLLLPLPLLLLLESTYFPSLSRNCCFGLERIQLSIVTLETTHVTETTETKTLSVTPRTRPPPWRQA</sequence>
<dbReference type="AlphaFoldDB" id="A0A9D3RZ93"/>
<proteinExistence type="predicted"/>
<gene>
    <name evidence="2" type="ORF">ANANG_G00108310</name>
</gene>
<keyword evidence="3" id="KW-1185">Reference proteome</keyword>